<dbReference type="CDD" id="cd16833">
    <property type="entry name" value="YfiH"/>
    <property type="match status" value="1"/>
</dbReference>
<evidence type="ECO:0000256" key="6">
    <source>
        <dbReference type="ARBA" id="ARBA00022801"/>
    </source>
</evidence>
<dbReference type="PANTHER" id="PTHR30616:SF2">
    <property type="entry name" value="PURINE NUCLEOSIDE PHOSPHORYLASE LACC1"/>
    <property type="match status" value="1"/>
</dbReference>
<keyword evidence="7" id="KW-0862">Zinc</keyword>
<name>A0A077LY90_9MICO</name>
<proteinExistence type="inferred from homology"/>
<evidence type="ECO:0000256" key="10">
    <source>
        <dbReference type="ARBA" id="ARBA00048968"/>
    </source>
</evidence>
<evidence type="ECO:0000256" key="7">
    <source>
        <dbReference type="ARBA" id="ARBA00022833"/>
    </source>
</evidence>
<evidence type="ECO:0000256" key="3">
    <source>
        <dbReference type="ARBA" id="ARBA00007353"/>
    </source>
</evidence>
<dbReference type="EMBL" id="CAJB01000296">
    <property type="protein sequence ID" value="CCH78878.1"/>
    <property type="molecule type" value="Genomic_DNA"/>
</dbReference>
<evidence type="ECO:0008006" key="14">
    <source>
        <dbReference type="Google" id="ProtNLM"/>
    </source>
</evidence>
<comment type="function">
    <text evidence="2">Purine nucleoside enzyme that catalyzes the phosphorolysis of adenosine and inosine nucleosides, yielding D-ribose 1-phosphate and the respective free bases, adenine and hypoxanthine. Also catalyzes the phosphorolysis of S-methyl-5'-thioadenosine into adenine and S-methyl-5-thio-alpha-D-ribose 1-phosphate. Also has adenosine deaminase activity.</text>
</comment>
<dbReference type="SUPFAM" id="SSF64438">
    <property type="entry name" value="CNF1/YfiH-like putative cysteine hydrolases"/>
    <property type="match status" value="1"/>
</dbReference>
<keyword evidence="8" id="KW-0186">Copper</keyword>
<dbReference type="Gene3D" id="3.60.140.10">
    <property type="entry name" value="CNF1/YfiH-like putative cysteine hydrolases"/>
    <property type="match status" value="1"/>
</dbReference>
<dbReference type="InterPro" id="IPR038371">
    <property type="entry name" value="Cu_polyphenol_OxRdtase_sf"/>
</dbReference>
<dbReference type="PANTHER" id="PTHR30616">
    <property type="entry name" value="UNCHARACTERIZED PROTEIN YFIH"/>
    <property type="match status" value="1"/>
</dbReference>
<keyword evidence="5" id="KW-0479">Metal-binding</keyword>
<evidence type="ECO:0000256" key="5">
    <source>
        <dbReference type="ARBA" id="ARBA00022723"/>
    </source>
</evidence>
<comment type="catalytic activity">
    <reaction evidence="11">
        <text>S-methyl-5'-thioadenosine + phosphate = 5-(methylsulfanyl)-alpha-D-ribose 1-phosphate + adenine</text>
        <dbReference type="Rhea" id="RHEA:11852"/>
        <dbReference type="ChEBI" id="CHEBI:16708"/>
        <dbReference type="ChEBI" id="CHEBI:17509"/>
        <dbReference type="ChEBI" id="CHEBI:43474"/>
        <dbReference type="ChEBI" id="CHEBI:58533"/>
        <dbReference type="EC" id="2.4.2.28"/>
    </reaction>
    <physiologicalReaction direction="left-to-right" evidence="11">
        <dbReference type="Rhea" id="RHEA:11853"/>
    </physiologicalReaction>
</comment>
<comment type="caution">
    <text evidence="12">The sequence shown here is derived from an EMBL/GenBank/DDBJ whole genome shotgun (WGS) entry which is preliminary data.</text>
</comment>
<dbReference type="STRING" id="1194083.BN12_3650002"/>
<dbReference type="AlphaFoldDB" id="A0A077LY90"/>
<protein>
    <recommendedName>
        <fullName evidence="14">Purine nucleoside phosphorylase</fullName>
    </recommendedName>
</protein>
<dbReference type="InterPro" id="IPR011324">
    <property type="entry name" value="Cytotoxic_necrot_fac-like_cat"/>
</dbReference>
<organism evidence="12 13">
    <name type="scientific">Nostocoides japonicum T1-X7</name>
    <dbReference type="NCBI Taxonomy" id="1194083"/>
    <lineage>
        <taxon>Bacteria</taxon>
        <taxon>Bacillati</taxon>
        <taxon>Actinomycetota</taxon>
        <taxon>Actinomycetes</taxon>
        <taxon>Micrococcales</taxon>
        <taxon>Intrasporangiaceae</taxon>
        <taxon>Nostocoides</taxon>
    </lineage>
</organism>
<accession>A0A077LY90</accession>
<evidence type="ECO:0000256" key="11">
    <source>
        <dbReference type="ARBA" id="ARBA00049893"/>
    </source>
</evidence>
<evidence type="ECO:0000256" key="9">
    <source>
        <dbReference type="ARBA" id="ARBA00047989"/>
    </source>
</evidence>
<evidence type="ECO:0000256" key="1">
    <source>
        <dbReference type="ARBA" id="ARBA00000553"/>
    </source>
</evidence>
<comment type="catalytic activity">
    <reaction evidence="1">
        <text>inosine + phosphate = alpha-D-ribose 1-phosphate + hypoxanthine</text>
        <dbReference type="Rhea" id="RHEA:27646"/>
        <dbReference type="ChEBI" id="CHEBI:17368"/>
        <dbReference type="ChEBI" id="CHEBI:17596"/>
        <dbReference type="ChEBI" id="CHEBI:43474"/>
        <dbReference type="ChEBI" id="CHEBI:57720"/>
        <dbReference type="EC" id="2.4.2.1"/>
    </reaction>
    <physiologicalReaction direction="left-to-right" evidence="1">
        <dbReference type="Rhea" id="RHEA:27647"/>
    </physiologicalReaction>
</comment>
<keyword evidence="13" id="KW-1185">Reference proteome</keyword>
<dbReference type="RefSeq" id="WP_048555628.1">
    <property type="nucleotide sequence ID" value="NZ_HF570958.1"/>
</dbReference>
<comment type="catalytic activity">
    <reaction evidence="10">
        <text>adenosine + phosphate = alpha-D-ribose 1-phosphate + adenine</text>
        <dbReference type="Rhea" id="RHEA:27642"/>
        <dbReference type="ChEBI" id="CHEBI:16335"/>
        <dbReference type="ChEBI" id="CHEBI:16708"/>
        <dbReference type="ChEBI" id="CHEBI:43474"/>
        <dbReference type="ChEBI" id="CHEBI:57720"/>
        <dbReference type="EC" id="2.4.2.1"/>
    </reaction>
    <physiologicalReaction direction="left-to-right" evidence="10">
        <dbReference type="Rhea" id="RHEA:27643"/>
    </physiologicalReaction>
</comment>
<sequence>MFWWRRGEPGVDLGFTSREGGVSVGPYAGLNLGGRVGDDPEAVAANRARVAAAYGVDRDRLLFMAQCHGADVLVVDGPYAGPEPSADAIVTTVPDLALGALVADCTPILLWDADGPAVGAAHCGRPGLLAGIVPAVVVALRDLGARDLRAVVGPSVCPRCYEVPPVMREEVATAAPASWSVSRTGTPALDVAAGAVEQLSAAGVVVADWVAGCTRESAGLYSFRGEGTTGRFAGVVVSRS</sequence>
<dbReference type="GO" id="GO:0016787">
    <property type="term" value="F:hydrolase activity"/>
    <property type="evidence" value="ECO:0007669"/>
    <property type="project" value="UniProtKB-KW"/>
</dbReference>
<gene>
    <name evidence="12" type="ORF">BN12_3650002</name>
</gene>
<evidence type="ECO:0000256" key="2">
    <source>
        <dbReference type="ARBA" id="ARBA00003215"/>
    </source>
</evidence>
<comment type="catalytic activity">
    <reaction evidence="9">
        <text>adenosine + H2O + H(+) = inosine + NH4(+)</text>
        <dbReference type="Rhea" id="RHEA:24408"/>
        <dbReference type="ChEBI" id="CHEBI:15377"/>
        <dbReference type="ChEBI" id="CHEBI:15378"/>
        <dbReference type="ChEBI" id="CHEBI:16335"/>
        <dbReference type="ChEBI" id="CHEBI:17596"/>
        <dbReference type="ChEBI" id="CHEBI:28938"/>
        <dbReference type="EC" id="3.5.4.4"/>
    </reaction>
    <physiologicalReaction direction="left-to-right" evidence="9">
        <dbReference type="Rhea" id="RHEA:24409"/>
    </physiologicalReaction>
</comment>
<evidence type="ECO:0000256" key="4">
    <source>
        <dbReference type="ARBA" id="ARBA00022679"/>
    </source>
</evidence>
<keyword evidence="4" id="KW-0808">Transferase</keyword>
<dbReference type="Pfam" id="PF02578">
    <property type="entry name" value="Cu-oxidase_4"/>
    <property type="match status" value="1"/>
</dbReference>
<comment type="similarity">
    <text evidence="3">Belongs to the purine nucleoside phosphorylase YfiH/LACC1 family.</text>
</comment>
<reference evidence="12 13" key="1">
    <citation type="journal article" date="2013" name="ISME J.">
        <title>A metabolic model for members of the genus Tetrasphaera involved in enhanced biological phosphorus removal.</title>
        <authorList>
            <person name="Kristiansen R."/>
            <person name="Nguyen H.T.T."/>
            <person name="Saunders A.M."/>
            <person name="Nielsen J.L."/>
            <person name="Wimmer R."/>
            <person name="Le V.Q."/>
            <person name="McIlroy S.J."/>
            <person name="Petrovski S."/>
            <person name="Seviour R.J."/>
            <person name="Calteau A."/>
            <person name="Nielsen K.L."/>
            <person name="Nielsen P.H."/>
        </authorList>
    </citation>
    <scope>NUCLEOTIDE SEQUENCE [LARGE SCALE GENOMIC DNA]</scope>
    <source>
        <strain evidence="12 13">T1-X7</strain>
    </source>
</reference>
<evidence type="ECO:0000256" key="8">
    <source>
        <dbReference type="ARBA" id="ARBA00023008"/>
    </source>
</evidence>
<dbReference type="OrthoDB" id="4279at2"/>
<keyword evidence="6" id="KW-0378">Hydrolase</keyword>
<evidence type="ECO:0000313" key="13">
    <source>
        <dbReference type="Proteomes" id="UP000035721"/>
    </source>
</evidence>
<dbReference type="GO" id="GO:0017061">
    <property type="term" value="F:S-methyl-5-thioadenosine phosphorylase activity"/>
    <property type="evidence" value="ECO:0007669"/>
    <property type="project" value="UniProtKB-EC"/>
</dbReference>
<evidence type="ECO:0000313" key="12">
    <source>
        <dbReference type="EMBL" id="CCH78878.1"/>
    </source>
</evidence>
<dbReference type="GO" id="GO:0005507">
    <property type="term" value="F:copper ion binding"/>
    <property type="evidence" value="ECO:0007669"/>
    <property type="project" value="TreeGrafter"/>
</dbReference>
<dbReference type="InterPro" id="IPR003730">
    <property type="entry name" value="Cu_polyphenol_OxRdtase"/>
</dbReference>
<dbReference type="Proteomes" id="UP000035721">
    <property type="component" value="Unassembled WGS sequence"/>
</dbReference>